<organism evidence="2 7">
    <name type="scientific">Phytophthora rubi</name>
    <dbReference type="NCBI Taxonomy" id="129364"/>
    <lineage>
        <taxon>Eukaryota</taxon>
        <taxon>Sar</taxon>
        <taxon>Stramenopiles</taxon>
        <taxon>Oomycota</taxon>
        <taxon>Peronosporomycetes</taxon>
        <taxon>Peronosporales</taxon>
        <taxon>Peronosporaceae</taxon>
        <taxon>Phytophthora</taxon>
    </lineage>
</organism>
<evidence type="ECO:0000313" key="3">
    <source>
        <dbReference type="EMBL" id="KAE9022772.1"/>
    </source>
</evidence>
<dbReference type="InterPro" id="IPR052050">
    <property type="entry name" value="SecEffector_AnkRepeat"/>
</dbReference>
<reference evidence="5 7" key="1">
    <citation type="submission" date="2018-09" db="EMBL/GenBank/DDBJ databases">
        <title>Genomic investigation of the strawberry pathogen Phytophthora fragariae indicates pathogenicity is determined by transcriptional variation in three key races.</title>
        <authorList>
            <person name="Adams T.M."/>
            <person name="Armitage A.D."/>
            <person name="Sobczyk M.K."/>
            <person name="Bates H.J."/>
            <person name="Dunwell J.M."/>
            <person name="Nellist C.F."/>
            <person name="Harrison R.J."/>
        </authorList>
    </citation>
    <scope>NUCLEOTIDE SEQUENCE [LARGE SCALE GENOMIC DNA]</scope>
    <source>
        <strain evidence="3 5">SCRP249</strain>
        <strain evidence="2 7">SCRP324</strain>
        <strain evidence="4 6">SCRP333</strain>
    </source>
</reference>
<evidence type="ECO:0000313" key="4">
    <source>
        <dbReference type="EMBL" id="KAE9310845.1"/>
    </source>
</evidence>
<dbReference type="PANTHER" id="PTHR46586:SF3">
    <property type="entry name" value="ANKYRIN REPEAT-CONTAINING PROTEIN"/>
    <property type="match status" value="1"/>
</dbReference>
<sequence>MDILTPEERAEYKLKQPSAWHHNKHGSDGFCTRMKSYNARFSGSLYLQWMMDNCDEPLPNDAVDDISTAAMDRTASKGFYDSVKWLHKNRSEGCTTAAMDGAATNGHLDVVMWLHKYRSEGCSTKAMDGAATNGRIDVVEWLHENRSEGCTTAAMDGAVTNSRANVVRWLHENRSEGCSTAAMDNAAGQNNLATVKWLHDNREEGCSPSAMVNAAMKGYLDIIKYLHTEVDQPATSAAISRLWSISTRIERSQSQVDSILRAKKNKHTKVVKYLLKHDECRAANEAEKAKILEDLPRCRSCGTCFAGNYVVLLKKHTSVPASKQKSGLKQKRVLEMPTPEMRARIRAER</sequence>
<dbReference type="Proteomes" id="UP000429607">
    <property type="component" value="Unassembled WGS sequence"/>
</dbReference>
<feature type="region of interest" description="Disordered" evidence="1">
    <location>
        <begin position="323"/>
        <end position="349"/>
    </location>
</feature>
<gene>
    <name evidence="3" type="ORF">PR001_g13070</name>
    <name evidence="2" type="ORF">PR002_g22803</name>
    <name evidence="4" type="ORF">PR003_g20166</name>
</gene>
<dbReference type="InterPro" id="IPR002110">
    <property type="entry name" value="Ankyrin_rpt"/>
</dbReference>
<dbReference type="EMBL" id="QXFU01002508">
    <property type="protein sequence ID" value="KAE8984871.1"/>
    <property type="molecule type" value="Genomic_DNA"/>
</dbReference>
<dbReference type="Proteomes" id="UP000435112">
    <property type="component" value="Unassembled WGS sequence"/>
</dbReference>
<dbReference type="EMBL" id="QXFT01001765">
    <property type="protein sequence ID" value="KAE9310845.1"/>
    <property type="molecule type" value="Genomic_DNA"/>
</dbReference>
<dbReference type="PANTHER" id="PTHR46586">
    <property type="entry name" value="ANKYRIN REPEAT-CONTAINING PROTEIN"/>
    <property type="match status" value="1"/>
</dbReference>
<dbReference type="OrthoDB" id="122668at2759"/>
<dbReference type="AlphaFoldDB" id="A0A6A3IRZ2"/>
<accession>A0A6A3IRZ2</accession>
<dbReference type="InterPro" id="IPR036770">
    <property type="entry name" value="Ankyrin_rpt-contain_sf"/>
</dbReference>
<dbReference type="Pfam" id="PF13637">
    <property type="entry name" value="Ank_4"/>
    <property type="match status" value="1"/>
</dbReference>
<evidence type="ECO:0000256" key="1">
    <source>
        <dbReference type="SAM" id="MobiDB-lite"/>
    </source>
</evidence>
<dbReference type="SUPFAM" id="SSF48403">
    <property type="entry name" value="Ankyrin repeat"/>
    <property type="match status" value="1"/>
</dbReference>
<evidence type="ECO:0000313" key="5">
    <source>
        <dbReference type="Proteomes" id="UP000429607"/>
    </source>
</evidence>
<keyword evidence="6" id="KW-1185">Reference proteome</keyword>
<evidence type="ECO:0000313" key="6">
    <source>
        <dbReference type="Proteomes" id="UP000434957"/>
    </source>
</evidence>
<evidence type="ECO:0000313" key="2">
    <source>
        <dbReference type="EMBL" id="KAE8984871.1"/>
    </source>
</evidence>
<name>A0A6A3IRZ2_9STRA</name>
<protein>
    <submittedName>
        <fullName evidence="2">Uncharacterized protein</fullName>
    </submittedName>
</protein>
<dbReference type="Gene3D" id="1.25.40.20">
    <property type="entry name" value="Ankyrin repeat-containing domain"/>
    <property type="match status" value="1"/>
</dbReference>
<dbReference type="EMBL" id="QXFV01000875">
    <property type="protein sequence ID" value="KAE9022772.1"/>
    <property type="molecule type" value="Genomic_DNA"/>
</dbReference>
<proteinExistence type="predicted"/>
<dbReference type="Proteomes" id="UP000434957">
    <property type="component" value="Unassembled WGS sequence"/>
</dbReference>
<evidence type="ECO:0000313" key="7">
    <source>
        <dbReference type="Proteomes" id="UP000435112"/>
    </source>
</evidence>
<comment type="caution">
    <text evidence="2">The sequence shown here is derived from an EMBL/GenBank/DDBJ whole genome shotgun (WGS) entry which is preliminary data.</text>
</comment>